<dbReference type="PANTHER" id="PTHR43685">
    <property type="entry name" value="GLYCOSYLTRANSFERASE"/>
    <property type="match status" value="1"/>
</dbReference>
<evidence type="ECO:0000259" key="2">
    <source>
        <dbReference type="Pfam" id="PF00535"/>
    </source>
</evidence>
<dbReference type="EMBL" id="JBHFNQ010000218">
    <property type="protein sequence ID" value="MFB2881150.1"/>
    <property type="molecule type" value="Genomic_DNA"/>
</dbReference>
<dbReference type="InterPro" id="IPR029044">
    <property type="entry name" value="Nucleotide-diphossugar_trans"/>
</dbReference>
<evidence type="ECO:0000313" key="4">
    <source>
        <dbReference type="Proteomes" id="UP001576774"/>
    </source>
</evidence>
<dbReference type="SUPFAM" id="SSF53448">
    <property type="entry name" value="Nucleotide-diphospho-sugar transferases"/>
    <property type="match status" value="1"/>
</dbReference>
<keyword evidence="1" id="KW-1133">Transmembrane helix</keyword>
<name>A0ABV4XEC3_9CYAN</name>
<reference evidence="3 4" key="1">
    <citation type="submission" date="2024-09" db="EMBL/GenBank/DDBJ databases">
        <title>Floridaenema gen nov. (Aerosakkonemataceae, Aerosakkonematales ord. nov., Cyanobacteria) from benthic tropical and subtropical fresh waters, with the description of four new species.</title>
        <authorList>
            <person name="Moretto J.A."/>
            <person name="Berthold D.E."/>
            <person name="Lefler F.W."/>
            <person name="Huang I.-S."/>
            <person name="Laughinghouse H. IV."/>
        </authorList>
    </citation>
    <scope>NUCLEOTIDE SEQUENCE [LARGE SCALE GENOMIC DNA]</scope>
    <source>
        <strain evidence="3 4">BLCC-F46</strain>
    </source>
</reference>
<keyword evidence="1" id="KW-0812">Transmembrane</keyword>
<feature type="transmembrane region" description="Helical" evidence="1">
    <location>
        <begin position="284"/>
        <end position="304"/>
    </location>
</feature>
<comment type="caution">
    <text evidence="3">The sequence shown here is derived from an EMBL/GenBank/DDBJ whole genome shotgun (WGS) entry which is preliminary data.</text>
</comment>
<organism evidence="3 4">
    <name type="scientific">Floridaenema aerugineum BLCC-F46</name>
    <dbReference type="NCBI Taxonomy" id="3153654"/>
    <lineage>
        <taxon>Bacteria</taxon>
        <taxon>Bacillati</taxon>
        <taxon>Cyanobacteriota</taxon>
        <taxon>Cyanophyceae</taxon>
        <taxon>Oscillatoriophycideae</taxon>
        <taxon>Aerosakkonematales</taxon>
        <taxon>Aerosakkonemataceae</taxon>
        <taxon>Floridanema</taxon>
        <taxon>Floridanema aerugineum</taxon>
    </lineage>
</organism>
<dbReference type="Pfam" id="PF00535">
    <property type="entry name" value="Glycos_transf_2"/>
    <property type="match status" value="1"/>
</dbReference>
<protein>
    <submittedName>
        <fullName evidence="3">Glycosyltransferase family 2 protein</fullName>
    </submittedName>
</protein>
<evidence type="ECO:0000256" key="1">
    <source>
        <dbReference type="SAM" id="Phobius"/>
    </source>
</evidence>
<evidence type="ECO:0000313" key="3">
    <source>
        <dbReference type="EMBL" id="MFB2881150.1"/>
    </source>
</evidence>
<gene>
    <name evidence="3" type="ORF">ACE1CC_30230</name>
</gene>
<feature type="domain" description="Glycosyltransferase 2-like" evidence="2">
    <location>
        <begin position="4"/>
        <end position="176"/>
    </location>
</feature>
<dbReference type="RefSeq" id="WP_413274134.1">
    <property type="nucleotide sequence ID" value="NZ_JBHFNQ010000218.1"/>
</dbReference>
<dbReference type="Gene3D" id="3.90.550.10">
    <property type="entry name" value="Spore Coat Polysaccharide Biosynthesis Protein SpsA, Chain A"/>
    <property type="match status" value="1"/>
</dbReference>
<dbReference type="InterPro" id="IPR050834">
    <property type="entry name" value="Glycosyltransf_2"/>
</dbReference>
<dbReference type="CDD" id="cd00761">
    <property type="entry name" value="Glyco_tranf_GTA_type"/>
    <property type="match status" value="1"/>
</dbReference>
<dbReference type="PANTHER" id="PTHR43685:SF2">
    <property type="entry name" value="GLYCOSYLTRANSFERASE 2-LIKE DOMAIN-CONTAINING PROTEIN"/>
    <property type="match status" value="1"/>
</dbReference>
<dbReference type="Proteomes" id="UP001576774">
    <property type="component" value="Unassembled WGS sequence"/>
</dbReference>
<feature type="transmembrane region" description="Helical" evidence="1">
    <location>
        <begin position="362"/>
        <end position="382"/>
    </location>
</feature>
<sequence>MKFTIVITTYNRLSLLRRSIASALAQSVPCEVVVADDCSSDGTEAYLCNLREELRAKGDDRLVYHRNSHNMGHAATINAGVQAATGDWIKPVDDDDYLADNCIEEIIKAIALRPQAVICSCQAAQVDVNQNELSRTRKAGPGKVFYIPQEDIHYGMLLEQIPFGTPIQVAFTRDAFLKSGGWDSRLDVNFDDIDSWVKIAQFGDAIFINQCLAYRTVWPGSYNKKFSRQKRLDTHIELKEKIYSLVDEKHRQNIPSIRAFRNYLRLHWALVAAKQRSITDVLSLALPAVFYLPAWKLLFIAIITRYNQQFLLQKQLDKNIWVWTKLSILVGENRFYNYADFYKIRHYLRLRHSLIAFKQGKFSIAITLAFPSVFSVAAWKLLIKSIISEHHLQKDALIRKFVLVY</sequence>
<accession>A0ABV4XEC3</accession>
<dbReference type="InterPro" id="IPR001173">
    <property type="entry name" value="Glyco_trans_2-like"/>
</dbReference>
<keyword evidence="1" id="KW-0472">Membrane</keyword>
<proteinExistence type="predicted"/>
<keyword evidence="4" id="KW-1185">Reference proteome</keyword>